<dbReference type="GO" id="GO:0046656">
    <property type="term" value="P:folic acid biosynthetic process"/>
    <property type="evidence" value="ECO:0007669"/>
    <property type="project" value="UniProtKB-KW"/>
</dbReference>
<reference evidence="25 26" key="1">
    <citation type="submission" date="2018-04" db="EMBL/GenBank/DDBJ databases">
        <title>Complete genome uncultured novel isolate.</title>
        <authorList>
            <person name="Merlino G."/>
        </authorList>
    </citation>
    <scope>NUCLEOTIDE SEQUENCE [LARGE SCALE GENOMIC DNA]</scope>
    <source>
        <strain evidence="26">R1DC9</strain>
    </source>
</reference>
<dbReference type="RefSeq" id="WP_137091107.1">
    <property type="nucleotide sequence ID" value="NZ_CP028923.1"/>
</dbReference>
<evidence type="ECO:0000256" key="21">
    <source>
        <dbReference type="ARBA" id="ARBA00049161"/>
    </source>
</evidence>
<evidence type="ECO:0000256" key="20">
    <source>
        <dbReference type="ARBA" id="ARBA00049035"/>
    </source>
</evidence>
<evidence type="ECO:0000256" key="7">
    <source>
        <dbReference type="ARBA" id="ARBA00013025"/>
    </source>
</evidence>
<comment type="function">
    <text evidence="2">Functions in two distinct reactions of the de novo folate biosynthetic pathway. Catalyzes the addition of a glutamate residue to dihydropteroate (7,8-dihydropteroate or H2Pte) to form dihydrofolate (7,8-dihydrofolate monoglutamate or H2Pte-Glu). Also catalyzes successive additions of L-glutamate to tetrahydrofolate or 10-formyltetrahydrofolate or 5,10-methylenetetrahydrofolate, leading to folylpolyglutamate derivatives.</text>
</comment>
<dbReference type="AlphaFoldDB" id="A0A4D7JPV5"/>
<keyword evidence="12 22" id="KW-0067">ATP-binding</keyword>
<comment type="catalytic activity">
    <reaction evidence="18">
        <text>(6S)-5,6,7,8-tetrahydrofolyl-(gamma-L-Glu)(n) + L-glutamate + ATP = (6S)-5,6,7,8-tetrahydrofolyl-(gamma-L-Glu)(n+1) + ADP + phosphate + H(+)</text>
        <dbReference type="Rhea" id="RHEA:10580"/>
        <dbReference type="Rhea" id="RHEA-COMP:14738"/>
        <dbReference type="Rhea" id="RHEA-COMP:14740"/>
        <dbReference type="ChEBI" id="CHEBI:15378"/>
        <dbReference type="ChEBI" id="CHEBI:29985"/>
        <dbReference type="ChEBI" id="CHEBI:30616"/>
        <dbReference type="ChEBI" id="CHEBI:43474"/>
        <dbReference type="ChEBI" id="CHEBI:141005"/>
        <dbReference type="ChEBI" id="CHEBI:456216"/>
        <dbReference type="EC" id="6.3.2.17"/>
    </reaction>
</comment>
<keyword evidence="26" id="KW-1185">Reference proteome</keyword>
<protein>
    <recommendedName>
        <fullName evidence="8">Dihydrofolate synthase/folylpolyglutamate synthase</fullName>
        <ecNumber evidence="6">6.3.2.12</ecNumber>
        <ecNumber evidence="7">6.3.2.17</ecNumber>
    </recommendedName>
    <alternativeName>
        <fullName evidence="17">Folylpoly-gamma-glutamate synthetase-dihydrofolate synthetase</fullName>
    </alternativeName>
    <alternativeName>
        <fullName evidence="15">Folylpolyglutamate synthetase</fullName>
    </alternativeName>
    <alternativeName>
        <fullName evidence="16">Tetrahydrofolylpolyglutamate synthase</fullName>
    </alternativeName>
</protein>
<dbReference type="KEGG" id="fpf:DCC35_12530"/>
<dbReference type="Gene3D" id="3.40.1190.10">
    <property type="entry name" value="Mur-like, catalytic domain"/>
    <property type="match status" value="1"/>
</dbReference>
<comment type="catalytic activity">
    <reaction evidence="20">
        <text>(6R)-5,10-methylenetetrahydrofolyl-(gamma-L-Glu)(n) + L-glutamate + ATP = (6R)-5,10-methylenetetrahydrofolyl-(gamma-L-Glu)(n+1) + ADP + phosphate + H(+)</text>
        <dbReference type="Rhea" id="RHEA:51912"/>
        <dbReference type="Rhea" id="RHEA-COMP:13257"/>
        <dbReference type="Rhea" id="RHEA-COMP:13258"/>
        <dbReference type="ChEBI" id="CHEBI:15378"/>
        <dbReference type="ChEBI" id="CHEBI:29985"/>
        <dbReference type="ChEBI" id="CHEBI:30616"/>
        <dbReference type="ChEBI" id="CHEBI:43474"/>
        <dbReference type="ChEBI" id="CHEBI:136572"/>
        <dbReference type="ChEBI" id="CHEBI:456216"/>
        <dbReference type="EC" id="6.3.2.17"/>
    </reaction>
</comment>
<evidence type="ECO:0000256" key="19">
    <source>
        <dbReference type="ARBA" id="ARBA00047808"/>
    </source>
</evidence>
<dbReference type="Pfam" id="PF08245">
    <property type="entry name" value="Mur_ligase_M"/>
    <property type="match status" value="1"/>
</dbReference>
<name>A0A4D7JPV5_9BACT</name>
<evidence type="ECO:0000256" key="6">
    <source>
        <dbReference type="ARBA" id="ARBA00013023"/>
    </source>
</evidence>
<dbReference type="PANTHER" id="PTHR11136">
    <property type="entry name" value="FOLYLPOLYGLUTAMATE SYNTHASE-RELATED"/>
    <property type="match status" value="1"/>
</dbReference>
<evidence type="ECO:0000256" key="9">
    <source>
        <dbReference type="ARBA" id="ARBA00022598"/>
    </source>
</evidence>
<dbReference type="SUPFAM" id="SSF53623">
    <property type="entry name" value="MurD-like peptide ligases, catalytic domain"/>
    <property type="match status" value="1"/>
</dbReference>
<evidence type="ECO:0000313" key="26">
    <source>
        <dbReference type="Proteomes" id="UP000298616"/>
    </source>
</evidence>
<dbReference type="GO" id="GO:0046872">
    <property type="term" value="F:metal ion binding"/>
    <property type="evidence" value="ECO:0007669"/>
    <property type="project" value="UniProtKB-KW"/>
</dbReference>
<dbReference type="InterPro" id="IPR036615">
    <property type="entry name" value="Mur_ligase_C_dom_sf"/>
</dbReference>
<dbReference type="InterPro" id="IPR013221">
    <property type="entry name" value="Mur_ligase_cen"/>
</dbReference>
<dbReference type="InterPro" id="IPR018109">
    <property type="entry name" value="Folylpolyglutamate_synth_CS"/>
</dbReference>
<comment type="pathway">
    <text evidence="3">Cofactor biosynthesis; tetrahydrofolate biosynthesis; 7,8-dihydrofolate from 2-amino-4-hydroxy-6-hydroxymethyl-7,8-dihydropteridine diphosphate and 4-aminobenzoate: step 2/2.</text>
</comment>
<dbReference type="SUPFAM" id="SSF53244">
    <property type="entry name" value="MurD-like peptide ligases, peptide-binding domain"/>
    <property type="match status" value="1"/>
</dbReference>
<evidence type="ECO:0000256" key="16">
    <source>
        <dbReference type="ARBA" id="ARBA00030592"/>
    </source>
</evidence>
<dbReference type="EMBL" id="CP028923">
    <property type="protein sequence ID" value="QCK15510.1"/>
    <property type="molecule type" value="Genomic_DNA"/>
</dbReference>
<comment type="catalytic activity">
    <reaction evidence="21">
        <text>7,8-dihydropteroate + L-glutamate + ATP = 7,8-dihydrofolate + ADP + phosphate + H(+)</text>
        <dbReference type="Rhea" id="RHEA:23584"/>
        <dbReference type="ChEBI" id="CHEBI:15378"/>
        <dbReference type="ChEBI" id="CHEBI:17839"/>
        <dbReference type="ChEBI" id="CHEBI:29985"/>
        <dbReference type="ChEBI" id="CHEBI:30616"/>
        <dbReference type="ChEBI" id="CHEBI:43474"/>
        <dbReference type="ChEBI" id="CHEBI:57451"/>
        <dbReference type="ChEBI" id="CHEBI:456216"/>
        <dbReference type="EC" id="6.3.2.12"/>
    </reaction>
</comment>
<dbReference type="NCBIfam" id="TIGR01499">
    <property type="entry name" value="folC"/>
    <property type="match status" value="1"/>
</dbReference>
<dbReference type="FunFam" id="3.40.1190.10:FF:000011">
    <property type="entry name" value="Folylpolyglutamate synthase/dihydrofolate synthase"/>
    <property type="match status" value="1"/>
</dbReference>
<dbReference type="OrthoDB" id="9809356at2"/>
<comment type="similarity">
    <text evidence="5 22">Belongs to the folylpolyglutamate synthase family.</text>
</comment>
<dbReference type="GO" id="GO:0005737">
    <property type="term" value="C:cytoplasm"/>
    <property type="evidence" value="ECO:0007669"/>
    <property type="project" value="TreeGrafter"/>
</dbReference>
<keyword evidence="13" id="KW-0460">Magnesium</keyword>
<evidence type="ECO:0000313" key="25">
    <source>
        <dbReference type="EMBL" id="QCK15510.1"/>
    </source>
</evidence>
<evidence type="ECO:0000256" key="13">
    <source>
        <dbReference type="ARBA" id="ARBA00022842"/>
    </source>
</evidence>
<evidence type="ECO:0000256" key="22">
    <source>
        <dbReference type="PIRNR" id="PIRNR001563"/>
    </source>
</evidence>
<evidence type="ECO:0000256" key="1">
    <source>
        <dbReference type="ARBA" id="ARBA00001946"/>
    </source>
</evidence>
<dbReference type="GO" id="GO:0005524">
    <property type="term" value="F:ATP binding"/>
    <property type="evidence" value="ECO:0007669"/>
    <property type="project" value="UniProtKB-KW"/>
</dbReference>
<evidence type="ECO:0000256" key="11">
    <source>
        <dbReference type="ARBA" id="ARBA00022741"/>
    </source>
</evidence>
<comment type="cofactor">
    <cofactor evidence="1">
        <name>Mg(2+)</name>
        <dbReference type="ChEBI" id="CHEBI:18420"/>
    </cofactor>
</comment>
<keyword evidence="11 22" id="KW-0547">Nucleotide-binding</keyword>
<evidence type="ECO:0000256" key="18">
    <source>
        <dbReference type="ARBA" id="ARBA00047493"/>
    </source>
</evidence>
<accession>A0A4D7JPV5</accession>
<dbReference type="PROSITE" id="PS01012">
    <property type="entry name" value="FOLYLPOLYGLU_SYNT_2"/>
    <property type="match status" value="1"/>
</dbReference>
<comment type="catalytic activity">
    <reaction evidence="19">
        <text>10-formyltetrahydrofolyl-(gamma-L-Glu)(n) + L-glutamate + ATP = 10-formyltetrahydrofolyl-(gamma-L-Glu)(n+1) + ADP + phosphate + H(+)</text>
        <dbReference type="Rhea" id="RHEA:51904"/>
        <dbReference type="Rhea" id="RHEA-COMP:13088"/>
        <dbReference type="Rhea" id="RHEA-COMP:14300"/>
        <dbReference type="ChEBI" id="CHEBI:15378"/>
        <dbReference type="ChEBI" id="CHEBI:29985"/>
        <dbReference type="ChEBI" id="CHEBI:30616"/>
        <dbReference type="ChEBI" id="CHEBI:43474"/>
        <dbReference type="ChEBI" id="CHEBI:134413"/>
        <dbReference type="ChEBI" id="CHEBI:456216"/>
        <dbReference type="EC" id="6.3.2.17"/>
    </reaction>
</comment>
<evidence type="ECO:0000259" key="24">
    <source>
        <dbReference type="Pfam" id="PF08245"/>
    </source>
</evidence>
<dbReference type="GO" id="GO:0008841">
    <property type="term" value="F:dihydrofolate synthase activity"/>
    <property type="evidence" value="ECO:0007669"/>
    <property type="project" value="UniProtKB-EC"/>
</dbReference>
<evidence type="ECO:0000256" key="5">
    <source>
        <dbReference type="ARBA" id="ARBA00008276"/>
    </source>
</evidence>
<evidence type="ECO:0000256" key="10">
    <source>
        <dbReference type="ARBA" id="ARBA00022723"/>
    </source>
</evidence>
<evidence type="ECO:0000256" key="2">
    <source>
        <dbReference type="ARBA" id="ARBA00002714"/>
    </source>
</evidence>
<evidence type="ECO:0000256" key="4">
    <source>
        <dbReference type="ARBA" id="ARBA00005150"/>
    </source>
</evidence>
<evidence type="ECO:0000256" key="3">
    <source>
        <dbReference type="ARBA" id="ARBA00004799"/>
    </source>
</evidence>
<dbReference type="Proteomes" id="UP000298616">
    <property type="component" value="Chromosome"/>
</dbReference>
<evidence type="ECO:0000256" key="15">
    <source>
        <dbReference type="ARBA" id="ARBA00030048"/>
    </source>
</evidence>
<organism evidence="25 26">
    <name type="scientific">Mangrovivirga cuniculi</name>
    <dbReference type="NCBI Taxonomy" id="2715131"/>
    <lineage>
        <taxon>Bacteria</taxon>
        <taxon>Pseudomonadati</taxon>
        <taxon>Bacteroidota</taxon>
        <taxon>Cytophagia</taxon>
        <taxon>Cytophagales</taxon>
        <taxon>Mangrovivirgaceae</taxon>
        <taxon>Mangrovivirga</taxon>
    </lineage>
</organism>
<dbReference type="Pfam" id="PF02875">
    <property type="entry name" value="Mur_ligase_C"/>
    <property type="match status" value="1"/>
</dbReference>
<evidence type="ECO:0000259" key="23">
    <source>
        <dbReference type="Pfam" id="PF02875"/>
    </source>
</evidence>
<comment type="pathway">
    <text evidence="4">Cofactor biosynthesis; tetrahydrofolylpolyglutamate biosynthesis.</text>
</comment>
<sequence>MTYEQIEEYLFEQLPMYQRMGKVAFKTGLGNIEEFCKILGNPQDQFKSVHIAGTNGKGSSSHMIASVLQENGYKTGLYTSPHLKSFRERVKINGLLILKQYIVDFVEKYKEHAENLQLSFFEWTVGLAFKYFADHKVDIAIIEVGLGGRLDSTNIITPLVSLITNIGLDHKNMLGDTLQQIAGEKAGIIKPGIDVVISETQPEIADVFKSKARENNSDIIFASDKYTLTELKKYSLDLKGEYQLRNLSGVLAIIENLKEKGFDLPNINAGLSKVITNTGLQGRWQVLSEKPFVVCDTAHNVEGLGETLRQFLARDASQYRFVMGFVSDKAVEEVLEVVPKNAVYYFCTPNVPRGLKVVDLKPRVSSDITVAGYYNSVNDAVNDARHDMKESDALYIGGSTFVVAELNELNYEE</sequence>
<dbReference type="EC" id="6.3.2.17" evidence="7"/>
<keyword evidence="14" id="KW-0289">Folate biosynthesis</keyword>
<dbReference type="PROSITE" id="PS01011">
    <property type="entry name" value="FOLYLPOLYGLU_SYNT_1"/>
    <property type="match status" value="1"/>
</dbReference>
<dbReference type="InterPro" id="IPR001645">
    <property type="entry name" value="Folylpolyglutamate_synth"/>
</dbReference>
<feature type="domain" description="Mur ligase central" evidence="24">
    <location>
        <begin position="51"/>
        <end position="227"/>
    </location>
</feature>
<dbReference type="Gene3D" id="3.90.190.20">
    <property type="entry name" value="Mur ligase, C-terminal domain"/>
    <property type="match status" value="1"/>
</dbReference>
<evidence type="ECO:0000256" key="17">
    <source>
        <dbReference type="ARBA" id="ARBA00032510"/>
    </source>
</evidence>
<keyword evidence="9 22" id="KW-0436">Ligase</keyword>
<keyword evidence="10" id="KW-0479">Metal-binding</keyword>
<evidence type="ECO:0000256" key="12">
    <source>
        <dbReference type="ARBA" id="ARBA00022840"/>
    </source>
</evidence>
<evidence type="ECO:0000256" key="14">
    <source>
        <dbReference type="ARBA" id="ARBA00022909"/>
    </source>
</evidence>
<evidence type="ECO:0000256" key="8">
    <source>
        <dbReference type="ARBA" id="ARBA00019357"/>
    </source>
</evidence>
<dbReference type="InterPro" id="IPR036565">
    <property type="entry name" value="Mur-like_cat_sf"/>
</dbReference>
<dbReference type="InterPro" id="IPR004101">
    <property type="entry name" value="Mur_ligase_C"/>
</dbReference>
<dbReference type="EC" id="6.3.2.12" evidence="6"/>
<dbReference type="GO" id="GO:0004326">
    <property type="term" value="F:tetrahydrofolylpolyglutamate synthase activity"/>
    <property type="evidence" value="ECO:0007669"/>
    <property type="project" value="UniProtKB-EC"/>
</dbReference>
<gene>
    <name evidence="25" type="ORF">DCC35_12530</name>
</gene>
<feature type="domain" description="Mur ligase C-terminal" evidence="23">
    <location>
        <begin position="282"/>
        <end position="399"/>
    </location>
</feature>
<dbReference type="PANTHER" id="PTHR11136:SF0">
    <property type="entry name" value="DIHYDROFOLATE SYNTHETASE-RELATED"/>
    <property type="match status" value="1"/>
</dbReference>
<dbReference type="PIRSF" id="PIRSF001563">
    <property type="entry name" value="Folylpolyglu_synth"/>
    <property type="match status" value="1"/>
</dbReference>
<proteinExistence type="inferred from homology"/>